<dbReference type="Gene3D" id="1.10.1660.10">
    <property type="match status" value="1"/>
</dbReference>
<dbReference type="GO" id="GO:0003677">
    <property type="term" value="F:DNA binding"/>
    <property type="evidence" value="ECO:0007669"/>
    <property type="project" value="UniProtKB-KW"/>
</dbReference>
<keyword evidence="1" id="KW-0001">2Fe-2S</keyword>
<protein>
    <submittedName>
        <fullName evidence="7">Redox-sensitive transcriptional activator SoxR</fullName>
    </submittedName>
</protein>
<dbReference type="PRINTS" id="PR00040">
    <property type="entry name" value="HTHMERR"/>
</dbReference>
<dbReference type="GO" id="GO:0003700">
    <property type="term" value="F:DNA-binding transcription factor activity"/>
    <property type="evidence" value="ECO:0007669"/>
    <property type="project" value="InterPro"/>
</dbReference>
<evidence type="ECO:0000256" key="1">
    <source>
        <dbReference type="ARBA" id="ARBA00022714"/>
    </source>
</evidence>
<dbReference type="CDD" id="cd01110">
    <property type="entry name" value="HTH_SoxR"/>
    <property type="match status" value="1"/>
</dbReference>
<dbReference type="Proteomes" id="UP000598467">
    <property type="component" value="Unassembled WGS sequence"/>
</dbReference>
<dbReference type="PROSITE" id="PS00552">
    <property type="entry name" value="HTH_MERR_1"/>
    <property type="match status" value="1"/>
</dbReference>
<reference evidence="7" key="1">
    <citation type="submission" date="2020-05" db="EMBL/GenBank/DDBJ databases">
        <title>Identification of trans-AT polyketide cluster in two marine bacteria, producers of a novel glutaramide-containing polyketide sesbanimide D and analogs.</title>
        <authorList>
            <person name="Kacar D."/>
            <person name="Rodriguez P."/>
            <person name="Canedo L."/>
            <person name="Gonzalez E."/>
            <person name="Galan B."/>
            <person name="De La Calle F."/>
            <person name="Garcia J.L."/>
        </authorList>
    </citation>
    <scope>NUCLEOTIDE SEQUENCE</scope>
    <source>
        <strain evidence="7">PHM038</strain>
    </source>
</reference>
<organism evidence="7 8">
    <name type="scientific">Roseibium aggregatum</name>
    <dbReference type="NCBI Taxonomy" id="187304"/>
    <lineage>
        <taxon>Bacteria</taxon>
        <taxon>Pseudomonadati</taxon>
        <taxon>Pseudomonadota</taxon>
        <taxon>Alphaproteobacteria</taxon>
        <taxon>Hyphomicrobiales</taxon>
        <taxon>Stappiaceae</taxon>
        <taxon>Roseibium</taxon>
    </lineage>
</organism>
<evidence type="ECO:0000256" key="4">
    <source>
        <dbReference type="ARBA" id="ARBA00023125"/>
    </source>
</evidence>
<name>A0A926S4D2_9HYPH</name>
<comment type="caution">
    <text evidence="7">The sequence shown here is derived from an EMBL/GenBank/DDBJ whole genome shotgun (WGS) entry which is preliminary data.</text>
</comment>
<feature type="domain" description="HTH merR-type" evidence="6">
    <location>
        <begin position="9"/>
        <end position="77"/>
    </location>
</feature>
<dbReference type="Pfam" id="PF13411">
    <property type="entry name" value="MerR_1"/>
    <property type="match status" value="1"/>
</dbReference>
<keyword evidence="2" id="KW-0408">Iron</keyword>
<dbReference type="NCBIfam" id="TIGR01950">
    <property type="entry name" value="SoxR"/>
    <property type="match status" value="1"/>
</dbReference>
<accession>A0A926S4D2</accession>
<gene>
    <name evidence="7" type="primary">soxR</name>
    <name evidence="7" type="ORF">HK439_03360</name>
</gene>
<dbReference type="PANTHER" id="PTHR30204">
    <property type="entry name" value="REDOX-CYCLING DRUG-SENSING TRANSCRIPTIONAL ACTIVATOR SOXR"/>
    <property type="match status" value="1"/>
</dbReference>
<dbReference type="AlphaFoldDB" id="A0A926S4D2"/>
<dbReference type="GO" id="GO:0006979">
    <property type="term" value="P:response to oxidative stress"/>
    <property type="evidence" value="ECO:0007669"/>
    <property type="project" value="InterPro"/>
</dbReference>
<keyword evidence="1" id="KW-0479">Metal-binding</keyword>
<dbReference type="SMART" id="SM00422">
    <property type="entry name" value="HTH_MERR"/>
    <property type="match status" value="1"/>
</dbReference>
<dbReference type="InterPro" id="IPR009061">
    <property type="entry name" value="DNA-bd_dom_put_sf"/>
</dbReference>
<dbReference type="InterPro" id="IPR010211">
    <property type="entry name" value="Redox-sen_tscrpt-act_SoxR"/>
</dbReference>
<keyword evidence="4" id="KW-0238">DNA-binding</keyword>
<dbReference type="PROSITE" id="PS50096">
    <property type="entry name" value="IQ"/>
    <property type="match status" value="1"/>
</dbReference>
<dbReference type="PROSITE" id="PS50937">
    <property type="entry name" value="HTH_MERR_2"/>
    <property type="match status" value="1"/>
</dbReference>
<dbReference type="RefSeq" id="WP_190289949.1">
    <property type="nucleotide sequence ID" value="NZ_JABFCZ010000003.1"/>
</dbReference>
<keyword evidence="3" id="KW-0411">Iron-sulfur</keyword>
<dbReference type="InterPro" id="IPR047057">
    <property type="entry name" value="MerR_fam"/>
</dbReference>
<evidence type="ECO:0000259" key="6">
    <source>
        <dbReference type="PROSITE" id="PS50937"/>
    </source>
</evidence>
<dbReference type="InterPro" id="IPR000551">
    <property type="entry name" value="MerR-type_HTH_dom"/>
</dbReference>
<evidence type="ECO:0000256" key="5">
    <source>
        <dbReference type="SAM" id="MobiDB-lite"/>
    </source>
</evidence>
<feature type="region of interest" description="Disordered" evidence="5">
    <location>
        <begin position="137"/>
        <end position="160"/>
    </location>
</feature>
<dbReference type="PANTHER" id="PTHR30204:SF0">
    <property type="entry name" value="REDOX-SENSITIVE TRANSCRIPTIONAL ACTIVATOR SOXR"/>
    <property type="match status" value="1"/>
</dbReference>
<evidence type="ECO:0000256" key="3">
    <source>
        <dbReference type="ARBA" id="ARBA00023014"/>
    </source>
</evidence>
<evidence type="ECO:0000256" key="2">
    <source>
        <dbReference type="ARBA" id="ARBA00023004"/>
    </source>
</evidence>
<evidence type="ECO:0000313" key="8">
    <source>
        <dbReference type="Proteomes" id="UP000598467"/>
    </source>
</evidence>
<dbReference type="GO" id="GO:0051537">
    <property type="term" value="F:2 iron, 2 sulfur cluster binding"/>
    <property type="evidence" value="ECO:0007669"/>
    <property type="project" value="UniProtKB-KW"/>
</dbReference>
<sequence>MARTRGNDLLSIGDLARRTGLSVSAIRFYETKGLVTPARNAGGQRRFLRSDIRRLSFVLIAQEFGFTIAEIAGYLKSLPEGRTPTKRDWTRISQTFRGHLDRKITTLRRLRDRLDGCIGCGCLSLESCALYNPEDRAGHSGTGPRFVIAPSPSDTEEPGR</sequence>
<evidence type="ECO:0000313" key="7">
    <source>
        <dbReference type="EMBL" id="MBD1545286.1"/>
    </source>
</evidence>
<dbReference type="SUPFAM" id="SSF46955">
    <property type="entry name" value="Putative DNA-binding domain"/>
    <property type="match status" value="1"/>
</dbReference>
<proteinExistence type="predicted"/>
<dbReference type="EMBL" id="JABFCZ010000003">
    <property type="protein sequence ID" value="MBD1545286.1"/>
    <property type="molecule type" value="Genomic_DNA"/>
</dbReference>